<evidence type="ECO:0000256" key="7">
    <source>
        <dbReference type="ARBA" id="ARBA00023027"/>
    </source>
</evidence>
<evidence type="ECO:0000256" key="4">
    <source>
        <dbReference type="ARBA" id="ARBA00022857"/>
    </source>
</evidence>
<keyword evidence="8 13" id="KW-0457">Lysine biosynthesis</keyword>
<dbReference type="HAMAP" id="MF_00102">
    <property type="entry name" value="DapB"/>
    <property type="match status" value="1"/>
</dbReference>
<feature type="binding site" evidence="13">
    <location>
        <begin position="159"/>
        <end position="160"/>
    </location>
    <ligand>
        <name>(S)-2,3,4,5-tetrahydrodipicolinate</name>
        <dbReference type="ChEBI" id="CHEBI:16845"/>
    </ligand>
</feature>
<comment type="subunit">
    <text evidence="13">Homotetramer.</text>
</comment>
<keyword evidence="17" id="KW-1185">Reference proteome</keyword>
<dbReference type="GO" id="GO:0019877">
    <property type="term" value="P:diaminopimelate biosynthetic process"/>
    <property type="evidence" value="ECO:0007669"/>
    <property type="project" value="UniProtKB-UniRule"/>
</dbReference>
<evidence type="ECO:0000256" key="12">
    <source>
        <dbReference type="ARBA" id="ARBA00049396"/>
    </source>
</evidence>
<evidence type="ECO:0000256" key="13">
    <source>
        <dbReference type="HAMAP-Rule" id="MF_00102"/>
    </source>
</evidence>
<dbReference type="InterPro" id="IPR000846">
    <property type="entry name" value="DapB_N"/>
</dbReference>
<comment type="similarity">
    <text evidence="1 13">Belongs to the DapB family.</text>
</comment>
<dbReference type="InterPro" id="IPR022663">
    <property type="entry name" value="DapB_C"/>
</dbReference>
<comment type="function">
    <text evidence="13">Catalyzes the conversion of 4-hydroxy-tetrahydrodipicolinate (HTPA) to tetrahydrodipicolinate.</text>
</comment>
<keyword evidence="5 13" id="KW-0220">Diaminopimelate biosynthesis</keyword>
<dbReference type="Pfam" id="PF05173">
    <property type="entry name" value="DapB_C"/>
    <property type="match status" value="1"/>
</dbReference>
<dbReference type="InterPro" id="IPR036291">
    <property type="entry name" value="NAD(P)-bd_dom_sf"/>
</dbReference>
<dbReference type="UniPathway" id="UPA00034">
    <property type="reaction ID" value="UER00018"/>
</dbReference>
<dbReference type="GO" id="GO:0051287">
    <property type="term" value="F:NAD binding"/>
    <property type="evidence" value="ECO:0007669"/>
    <property type="project" value="UniProtKB-UniRule"/>
</dbReference>
<comment type="caution">
    <text evidence="13">Was originally thought to be a dihydrodipicolinate reductase (DHDPR), catalyzing the conversion of dihydrodipicolinate to tetrahydrodipicolinate. However, it was shown in E.coli that the substrate of the enzymatic reaction is not dihydrodipicolinate (DHDP) but in fact (2S,4S)-4-hydroxy-2,3,4,5-tetrahydrodipicolinic acid (HTPA), the product released by the DapA-catalyzed reaction.</text>
</comment>
<evidence type="ECO:0000256" key="9">
    <source>
        <dbReference type="ARBA" id="ARBA00037922"/>
    </source>
</evidence>
<accession>A0A0R0CD72</accession>
<dbReference type="PATRIC" id="fig|405446.3.peg.1580"/>
<keyword evidence="2 13" id="KW-0963">Cytoplasm</keyword>
<dbReference type="PIRSF" id="PIRSF000161">
    <property type="entry name" value="DHPR"/>
    <property type="match status" value="1"/>
</dbReference>
<dbReference type="CDD" id="cd02274">
    <property type="entry name" value="DHDPR_N"/>
    <property type="match status" value="1"/>
</dbReference>
<dbReference type="InterPro" id="IPR022664">
    <property type="entry name" value="DapB_N_CS"/>
</dbReference>
<comment type="pathway">
    <text evidence="9 13">Amino-acid biosynthesis; L-lysine biosynthesis via DAP pathway; (S)-tetrahydrodipicolinate from L-aspartate: step 4/4.</text>
</comment>
<evidence type="ECO:0000313" key="16">
    <source>
        <dbReference type="EMBL" id="KRG67269.1"/>
    </source>
</evidence>
<dbReference type="GO" id="GO:0050661">
    <property type="term" value="F:NADP binding"/>
    <property type="evidence" value="ECO:0007669"/>
    <property type="project" value="UniProtKB-UniRule"/>
</dbReference>
<evidence type="ECO:0000256" key="1">
    <source>
        <dbReference type="ARBA" id="ARBA00006642"/>
    </source>
</evidence>
<dbReference type="PROSITE" id="PS01298">
    <property type="entry name" value="DAPB"/>
    <property type="match status" value="1"/>
</dbReference>
<name>A0A0R0CD72_9GAMM</name>
<keyword evidence="4 13" id="KW-0521">NADP</keyword>
<comment type="caution">
    <text evidence="13">Lacks conserved residue(s) required for the propagation of feature annotation.</text>
</comment>
<dbReference type="PANTHER" id="PTHR20836">
    <property type="entry name" value="DIHYDRODIPICOLINATE REDUCTASE"/>
    <property type="match status" value="1"/>
</dbReference>
<feature type="binding site" evidence="13">
    <location>
        <position position="150"/>
    </location>
    <ligand>
        <name>(S)-2,3,4,5-tetrahydrodipicolinate</name>
        <dbReference type="ChEBI" id="CHEBI:16845"/>
    </ligand>
</feature>
<dbReference type="GO" id="GO:0008839">
    <property type="term" value="F:4-hydroxy-tetrahydrodipicolinate reductase"/>
    <property type="evidence" value="ECO:0007669"/>
    <property type="project" value="UniProtKB-UniRule"/>
</dbReference>
<evidence type="ECO:0000256" key="10">
    <source>
        <dbReference type="ARBA" id="ARBA00038983"/>
    </source>
</evidence>
<evidence type="ECO:0000256" key="6">
    <source>
        <dbReference type="ARBA" id="ARBA00023002"/>
    </source>
</evidence>
<evidence type="ECO:0000256" key="8">
    <source>
        <dbReference type="ARBA" id="ARBA00023154"/>
    </source>
</evidence>
<sequence length="243" mass="25606">MNTTPTRLLIHGASGRMGQALLRLAAEDSSLQVVAAVVRKPPIQRVIDGIPHFAASELAGAPAFDVAIDFSLPEGFDPILALCAERGVGLVSGTTGISDQQQAALTAAAARIPLVWATNFSLGVAVLAELVERAAAALPGWDCDIVESHHVHKKDAPSGTALTLGESALHGGAEPRYASLRAGDIIGEHFVQFTGLGERVELVHRATNRDIFARGALHAAKQLRQRAPGQYRVRDLLGNVIEA</sequence>
<dbReference type="Gene3D" id="3.40.50.720">
    <property type="entry name" value="NAD(P)-binding Rossmann-like Domain"/>
    <property type="match status" value="1"/>
</dbReference>
<evidence type="ECO:0000313" key="17">
    <source>
        <dbReference type="Proteomes" id="UP000051863"/>
    </source>
</evidence>
<keyword evidence="7 13" id="KW-0520">NAD</keyword>
<keyword evidence="3 13" id="KW-0028">Amino-acid biosynthesis</keyword>
<dbReference type="PANTHER" id="PTHR20836:SF0">
    <property type="entry name" value="4-HYDROXY-TETRAHYDRODIPICOLINATE REDUCTASE 1, CHLOROPLASTIC-RELATED"/>
    <property type="match status" value="1"/>
</dbReference>
<dbReference type="Pfam" id="PF01113">
    <property type="entry name" value="DapB_N"/>
    <property type="match status" value="1"/>
</dbReference>
<organism evidence="16 17">
    <name type="scientific">Stenotrophomonas terrae</name>
    <dbReference type="NCBI Taxonomy" id="405446"/>
    <lineage>
        <taxon>Bacteria</taxon>
        <taxon>Pseudomonadati</taxon>
        <taxon>Pseudomonadota</taxon>
        <taxon>Gammaproteobacteria</taxon>
        <taxon>Lysobacterales</taxon>
        <taxon>Lysobacteraceae</taxon>
        <taxon>Stenotrophomonas</taxon>
    </lineage>
</organism>
<keyword evidence="6 13" id="KW-0560">Oxidoreductase</keyword>
<evidence type="ECO:0000256" key="5">
    <source>
        <dbReference type="ARBA" id="ARBA00022915"/>
    </source>
</evidence>
<feature type="binding site" evidence="13">
    <location>
        <position position="40"/>
    </location>
    <ligand>
        <name>NADP(+)</name>
        <dbReference type="ChEBI" id="CHEBI:58349"/>
    </ligand>
</feature>
<evidence type="ECO:0000256" key="2">
    <source>
        <dbReference type="ARBA" id="ARBA00022490"/>
    </source>
</evidence>
<dbReference type="GO" id="GO:0016726">
    <property type="term" value="F:oxidoreductase activity, acting on CH or CH2 groups, NAD or NADP as acceptor"/>
    <property type="evidence" value="ECO:0007669"/>
    <property type="project" value="UniProtKB-UniRule"/>
</dbReference>
<feature type="domain" description="Dihydrodipicolinate reductase C-terminal" evidence="15">
    <location>
        <begin position="123"/>
        <end position="237"/>
    </location>
</feature>
<comment type="catalytic activity">
    <reaction evidence="12 13">
        <text>(S)-2,3,4,5-tetrahydrodipicolinate + NAD(+) + H2O = (2S,4S)-4-hydroxy-2,3,4,5-tetrahydrodipicolinate + NADH + H(+)</text>
        <dbReference type="Rhea" id="RHEA:35323"/>
        <dbReference type="ChEBI" id="CHEBI:15377"/>
        <dbReference type="ChEBI" id="CHEBI:15378"/>
        <dbReference type="ChEBI" id="CHEBI:16845"/>
        <dbReference type="ChEBI" id="CHEBI:57540"/>
        <dbReference type="ChEBI" id="CHEBI:57945"/>
        <dbReference type="ChEBI" id="CHEBI:67139"/>
        <dbReference type="EC" id="1.17.1.8"/>
    </reaction>
</comment>
<dbReference type="OrthoDB" id="9790352at2"/>
<feature type="active site" description="Proton donor/acceptor" evidence="13">
    <location>
        <position position="149"/>
    </location>
</feature>
<dbReference type="Proteomes" id="UP000051863">
    <property type="component" value="Unassembled WGS sequence"/>
</dbReference>
<evidence type="ECO:0000256" key="11">
    <source>
        <dbReference type="ARBA" id="ARBA00049080"/>
    </source>
</evidence>
<evidence type="ECO:0000259" key="14">
    <source>
        <dbReference type="Pfam" id="PF01113"/>
    </source>
</evidence>
<feature type="binding site" evidence="13">
    <location>
        <begin position="117"/>
        <end position="120"/>
    </location>
    <ligand>
        <name>NAD(+)</name>
        <dbReference type="ChEBI" id="CHEBI:57540"/>
    </ligand>
</feature>
<dbReference type="Gene3D" id="3.30.360.10">
    <property type="entry name" value="Dihydrodipicolinate Reductase, domain 2"/>
    <property type="match status" value="1"/>
</dbReference>
<dbReference type="RefSeq" id="WP_057628636.1">
    <property type="nucleotide sequence ID" value="NZ_LDJJ01000033.1"/>
</dbReference>
<feature type="active site" description="Proton donor" evidence="13">
    <location>
        <position position="153"/>
    </location>
</feature>
<feature type="binding site" evidence="13">
    <location>
        <begin position="12"/>
        <end position="17"/>
    </location>
    <ligand>
        <name>NAD(+)</name>
        <dbReference type="ChEBI" id="CHEBI:57540"/>
    </ligand>
</feature>
<evidence type="ECO:0000256" key="3">
    <source>
        <dbReference type="ARBA" id="ARBA00022605"/>
    </source>
</evidence>
<dbReference type="SUPFAM" id="SSF51735">
    <property type="entry name" value="NAD(P)-binding Rossmann-fold domains"/>
    <property type="match status" value="1"/>
</dbReference>
<dbReference type="NCBIfam" id="TIGR00036">
    <property type="entry name" value="dapB"/>
    <property type="match status" value="1"/>
</dbReference>
<gene>
    <name evidence="13" type="primary">dapB</name>
    <name evidence="16" type="ORF">ABB27_10445</name>
</gene>
<feature type="domain" description="Dihydrodipicolinate reductase N-terminal" evidence="14">
    <location>
        <begin position="7"/>
        <end position="120"/>
    </location>
</feature>
<protein>
    <recommendedName>
        <fullName evidence="10 13">4-hydroxy-tetrahydrodipicolinate reductase</fullName>
        <shortName evidence="13">HTPA reductase</shortName>
        <ecNumber evidence="10 13">1.17.1.8</ecNumber>
    </recommendedName>
</protein>
<reference evidence="16 17" key="1">
    <citation type="submission" date="2015-05" db="EMBL/GenBank/DDBJ databases">
        <title>Genome sequencing and analysis of members of genus Stenotrophomonas.</title>
        <authorList>
            <person name="Patil P.P."/>
            <person name="Midha S."/>
            <person name="Patil P.B."/>
        </authorList>
    </citation>
    <scope>NUCLEOTIDE SEQUENCE [LARGE SCALE GENOMIC DNA]</scope>
    <source>
        <strain evidence="16 17">DSM 18941</strain>
    </source>
</reference>
<comment type="caution">
    <text evidence="16">The sequence shown here is derived from an EMBL/GenBank/DDBJ whole genome shotgun (WGS) entry which is preliminary data.</text>
</comment>
<dbReference type="AlphaFoldDB" id="A0A0R0CD72"/>
<dbReference type="EC" id="1.17.1.8" evidence="10 13"/>
<dbReference type="EMBL" id="LDJJ01000033">
    <property type="protein sequence ID" value="KRG67269.1"/>
    <property type="molecule type" value="Genomic_DNA"/>
</dbReference>
<dbReference type="SUPFAM" id="SSF55347">
    <property type="entry name" value="Glyceraldehyde-3-phosphate dehydrogenase-like, C-terminal domain"/>
    <property type="match status" value="1"/>
</dbReference>
<proteinExistence type="inferred from homology"/>
<comment type="catalytic activity">
    <reaction evidence="11 13">
        <text>(S)-2,3,4,5-tetrahydrodipicolinate + NADP(+) + H2O = (2S,4S)-4-hydroxy-2,3,4,5-tetrahydrodipicolinate + NADPH + H(+)</text>
        <dbReference type="Rhea" id="RHEA:35331"/>
        <dbReference type="ChEBI" id="CHEBI:15377"/>
        <dbReference type="ChEBI" id="CHEBI:15378"/>
        <dbReference type="ChEBI" id="CHEBI:16845"/>
        <dbReference type="ChEBI" id="CHEBI:57783"/>
        <dbReference type="ChEBI" id="CHEBI:58349"/>
        <dbReference type="ChEBI" id="CHEBI:67139"/>
        <dbReference type="EC" id="1.17.1.8"/>
    </reaction>
</comment>
<dbReference type="GO" id="GO:0005829">
    <property type="term" value="C:cytosol"/>
    <property type="evidence" value="ECO:0007669"/>
    <property type="project" value="TreeGrafter"/>
</dbReference>
<feature type="binding site" evidence="13">
    <location>
        <begin position="93"/>
        <end position="95"/>
    </location>
    <ligand>
        <name>NAD(+)</name>
        <dbReference type="ChEBI" id="CHEBI:57540"/>
    </ligand>
</feature>
<dbReference type="InterPro" id="IPR023940">
    <property type="entry name" value="DHDPR_bac"/>
</dbReference>
<evidence type="ECO:0000259" key="15">
    <source>
        <dbReference type="Pfam" id="PF05173"/>
    </source>
</evidence>
<comment type="subcellular location">
    <subcellularLocation>
        <location evidence="13">Cytoplasm</location>
    </subcellularLocation>
</comment>
<dbReference type="GO" id="GO:0009089">
    <property type="term" value="P:lysine biosynthetic process via diaminopimelate"/>
    <property type="evidence" value="ECO:0007669"/>
    <property type="project" value="UniProtKB-UniRule"/>
</dbReference>